<proteinExistence type="predicted"/>
<dbReference type="SUPFAM" id="SSF51735">
    <property type="entry name" value="NAD(P)-binding Rossmann-fold domains"/>
    <property type="match status" value="1"/>
</dbReference>
<reference evidence="3 4" key="1">
    <citation type="submission" date="2024-08" db="EMBL/GenBank/DDBJ databases">
        <authorList>
            <person name="Cucini C."/>
            <person name="Frati F."/>
        </authorList>
    </citation>
    <scope>NUCLEOTIDE SEQUENCE [LARGE SCALE GENOMIC DNA]</scope>
</reference>
<dbReference type="Pfam" id="PF13561">
    <property type="entry name" value="adh_short_C2"/>
    <property type="match status" value="1"/>
</dbReference>
<evidence type="ECO:0000256" key="1">
    <source>
        <dbReference type="ARBA" id="ARBA00023002"/>
    </source>
</evidence>
<evidence type="ECO:0000313" key="3">
    <source>
        <dbReference type="EMBL" id="CAL8095457.1"/>
    </source>
</evidence>
<dbReference type="EMBL" id="CAXLJM020000027">
    <property type="protein sequence ID" value="CAL8095457.1"/>
    <property type="molecule type" value="Genomic_DNA"/>
</dbReference>
<dbReference type="Gene3D" id="3.40.50.720">
    <property type="entry name" value="NAD(P)-binding Rossmann-like Domain"/>
    <property type="match status" value="1"/>
</dbReference>
<keyword evidence="4" id="KW-1185">Reference proteome</keyword>
<organism evidence="3 4">
    <name type="scientific">Orchesella dallaii</name>
    <dbReference type="NCBI Taxonomy" id="48710"/>
    <lineage>
        <taxon>Eukaryota</taxon>
        <taxon>Metazoa</taxon>
        <taxon>Ecdysozoa</taxon>
        <taxon>Arthropoda</taxon>
        <taxon>Hexapoda</taxon>
        <taxon>Collembola</taxon>
        <taxon>Entomobryomorpha</taxon>
        <taxon>Entomobryoidea</taxon>
        <taxon>Orchesellidae</taxon>
        <taxon>Orchesellinae</taxon>
        <taxon>Orchesella</taxon>
    </lineage>
</organism>
<keyword evidence="1" id="KW-0560">Oxidoreductase</keyword>
<dbReference type="InterPro" id="IPR020904">
    <property type="entry name" value="Sc_DH/Rdtase_CS"/>
</dbReference>
<dbReference type="PRINTS" id="PR00080">
    <property type="entry name" value="SDRFAMILY"/>
</dbReference>
<dbReference type="PRINTS" id="PR00081">
    <property type="entry name" value="GDHRDH"/>
</dbReference>
<dbReference type="InterPro" id="IPR036291">
    <property type="entry name" value="NAD(P)-bd_dom_sf"/>
</dbReference>
<dbReference type="PROSITE" id="PS00061">
    <property type="entry name" value="ADH_SHORT"/>
    <property type="match status" value="1"/>
</dbReference>
<gene>
    <name evidence="3" type="ORF">ODALV1_LOCUS9092</name>
</gene>
<dbReference type="Proteomes" id="UP001642540">
    <property type="component" value="Unassembled WGS sequence"/>
</dbReference>
<dbReference type="SMART" id="SM00822">
    <property type="entry name" value="PKS_KR"/>
    <property type="match status" value="1"/>
</dbReference>
<dbReference type="InterPro" id="IPR002347">
    <property type="entry name" value="SDR_fam"/>
</dbReference>
<dbReference type="PANTHER" id="PTHR43975">
    <property type="entry name" value="ZGC:101858"/>
    <property type="match status" value="1"/>
</dbReference>
<dbReference type="InterPro" id="IPR057326">
    <property type="entry name" value="KR_dom"/>
</dbReference>
<protein>
    <recommendedName>
        <fullName evidence="2">Ketoreductase domain-containing protein</fullName>
    </recommendedName>
</protein>
<evidence type="ECO:0000259" key="2">
    <source>
        <dbReference type="SMART" id="SM00822"/>
    </source>
</evidence>
<comment type="caution">
    <text evidence="3">The sequence shown here is derived from an EMBL/GenBank/DDBJ whole genome shotgun (WGS) entry which is preliminary data.</text>
</comment>
<feature type="domain" description="Ketoreductase" evidence="2">
    <location>
        <begin position="12"/>
        <end position="208"/>
    </location>
</feature>
<accession>A0ABP1QDS5</accession>
<dbReference type="PANTHER" id="PTHR43975:SF5">
    <property type="entry name" value="PUTATIVE-RELATED"/>
    <property type="match status" value="1"/>
</dbReference>
<name>A0ABP1QDS5_9HEXA</name>
<sequence>MASSLLTGLAKKVVLVTGSTSGIGRYAAVEFAKNGSRLALTGRRRDALIETAALCQQAGVSEECILRLEADLENVDECKKVVSKTVDKFGQLDVLVNAAGILTSGGIENLSLEDYDKQMNVNARALFVTTQEAVPHLKITKGNIVNVSSVTGLRAFPGVLSYCMSKGAVDQLTRCAALDLAEYGIRCNSVNPGVIVTSLHKSAGMNDEAYQKFLEHSKSTHALGRPGEAEEVAKAIVFLASNQLSGFTTGVTLSIDGGRGVMCPR</sequence>
<evidence type="ECO:0000313" key="4">
    <source>
        <dbReference type="Proteomes" id="UP001642540"/>
    </source>
</evidence>